<organism evidence="3 4">
    <name type="scientific">Trichostrongylus colubriformis</name>
    <name type="common">Black scour worm</name>
    <dbReference type="NCBI Taxonomy" id="6319"/>
    <lineage>
        <taxon>Eukaryota</taxon>
        <taxon>Metazoa</taxon>
        <taxon>Ecdysozoa</taxon>
        <taxon>Nematoda</taxon>
        <taxon>Chromadorea</taxon>
        <taxon>Rhabditida</taxon>
        <taxon>Rhabditina</taxon>
        <taxon>Rhabditomorpha</taxon>
        <taxon>Strongyloidea</taxon>
        <taxon>Trichostrongylidae</taxon>
        <taxon>Trichostrongylus</taxon>
    </lineage>
</organism>
<dbReference type="GO" id="GO:0046872">
    <property type="term" value="F:metal ion binding"/>
    <property type="evidence" value="ECO:0007669"/>
    <property type="project" value="UniProtKB-KW"/>
</dbReference>
<protein>
    <submittedName>
        <fullName evidence="3">Uncharacterized protein</fullName>
    </submittedName>
</protein>
<keyword evidence="2" id="KW-0349">Heme</keyword>
<evidence type="ECO:0000313" key="3">
    <source>
        <dbReference type="EMBL" id="KAK5970023.1"/>
    </source>
</evidence>
<keyword evidence="4" id="KW-1185">Reference proteome</keyword>
<dbReference type="Gene3D" id="1.10.640.10">
    <property type="entry name" value="Haem peroxidase domain superfamily, animal type"/>
    <property type="match status" value="1"/>
</dbReference>
<dbReference type="CDD" id="cd09823">
    <property type="entry name" value="peroxinectin_like"/>
    <property type="match status" value="1"/>
</dbReference>
<dbReference type="InterPro" id="IPR019791">
    <property type="entry name" value="Haem_peroxidase_animal"/>
</dbReference>
<gene>
    <name evidence="3" type="ORF">GCK32_004155</name>
</gene>
<dbReference type="GO" id="GO:0004601">
    <property type="term" value="F:peroxidase activity"/>
    <property type="evidence" value="ECO:0007669"/>
    <property type="project" value="UniProtKB-KW"/>
</dbReference>
<dbReference type="InterPro" id="IPR037120">
    <property type="entry name" value="Haem_peroxidase_sf_animal"/>
</dbReference>
<dbReference type="Pfam" id="PF03098">
    <property type="entry name" value="An_peroxidase"/>
    <property type="match status" value="1"/>
</dbReference>
<keyword evidence="2" id="KW-0479">Metal-binding</keyword>
<keyword evidence="1" id="KW-0575">Peroxidase</keyword>
<dbReference type="PROSITE" id="PS50292">
    <property type="entry name" value="PEROXIDASE_3"/>
    <property type="match status" value="1"/>
</dbReference>
<dbReference type="Proteomes" id="UP001331761">
    <property type="component" value="Unassembled WGS sequence"/>
</dbReference>
<keyword evidence="2" id="KW-0408">Iron</keyword>
<dbReference type="GO" id="GO:0020037">
    <property type="term" value="F:heme binding"/>
    <property type="evidence" value="ECO:0007669"/>
    <property type="project" value="InterPro"/>
</dbReference>
<evidence type="ECO:0000256" key="2">
    <source>
        <dbReference type="PIRSR" id="PIRSR619791-2"/>
    </source>
</evidence>
<dbReference type="PANTHER" id="PTHR11475:SF43">
    <property type="entry name" value="PEROXIDASE"/>
    <property type="match status" value="1"/>
</dbReference>
<keyword evidence="1" id="KW-0560">Oxidoreductase</keyword>
<comment type="caution">
    <text evidence="3">The sequence shown here is derived from an EMBL/GenBank/DDBJ whole genome shotgun (WGS) entry which is preliminary data.</text>
</comment>
<feature type="binding site" description="axial binding residue" evidence="2">
    <location>
        <position position="410"/>
    </location>
    <ligand>
        <name>heme b</name>
        <dbReference type="ChEBI" id="CHEBI:60344"/>
    </ligand>
    <ligandPart>
        <name>Fe</name>
        <dbReference type="ChEBI" id="CHEBI:18248"/>
    </ligandPart>
</feature>
<dbReference type="InterPro" id="IPR010255">
    <property type="entry name" value="Haem_peroxidase_sf"/>
</dbReference>
<dbReference type="GO" id="GO:0006979">
    <property type="term" value="P:response to oxidative stress"/>
    <property type="evidence" value="ECO:0007669"/>
    <property type="project" value="InterPro"/>
</dbReference>
<reference evidence="3 4" key="1">
    <citation type="submission" date="2019-10" db="EMBL/GenBank/DDBJ databases">
        <title>Assembly and Annotation for the nematode Trichostrongylus colubriformis.</title>
        <authorList>
            <person name="Martin J."/>
        </authorList>
    </citation>
    <scope>NUCLEOTIDE SEQUENCE [LARGE SCALE GENOMIC DNA]</scope>
    <source>
        <strain evidence="3">G859</strain>
        <tissue evidence="3">Whole worm</tissue>
    </source>
</reference>
<dbReference type="SUPFAM" id="SSF48113">
    <property type="entry name" value="Heme-dependent peroxidases"/>
    <property type="match status" value="1"/>
</dbReference>
<sequence length="726" mass="81285">MDAFQRHLKMMQPKPEALRMAGASEVLLEATKLLSSMHPGKHFGIPGPEGPKVPKLNLDWFISQYSSMDKCSAQNLPCDHSAKYRSHSGWCNNLRNPEFGMSFRPFMYLLPPEYDDGVEKPRSSAYGGTQLPNPRVISNVVHHDVPLEHTKYSHMIMQFGQFISHDITHAPLDQGPRGETLNCSRCDSFYTVSPNCLPIPIPENDPFFDSTNPDGSPRCLAFVRSLNGQRQLGQRNQINQLTAYIDGSVIYGSTLCEADALRKKAGGRLLSTMDDAPLGSLLSPAKDQSSCRSALTAPCFASGDERVSQHPGITTLHTLFLREHNRIADRLSSINPHWDDETLYQETRRIVGAEIAHITYNEYLPKILGNKLMDRYDLHSGAHGYFTGYDPTCDATLSHSFSTGAYRFGHSLAKRIFTRLDGRYHNTTPPVDLAMNFEYADAIYDGANGGIESILLGFVDTPAMAMDRYTSDAIRNYLFSIRGKPQSGLDLISINIMRGRDHGVPSYVAHRELCGLSRPLSFDDLAGEMTHSTIKALRSVYQLVDDIDLYTGLISEIPMRGAVVGPTAGCIIAEQFSRIKKCDRFFYENPGPQEFTPDQLQQVRQVTLSSVMCSNNAWIRKMQPDAFTLPHVLTNSPIGCTDFHKIDLYKWSDKGRCNMAEDIKLSLGETARTKPCTQCTCTRDGLRCRAMLIHDCHELTYKYSPMEIARDLSCAIQCSSIFRNKK</sequence>
<dbReference type="PRINTS" id="PR00457">
    <property type="entry name" value="ANPEROXIDASE"/>
</dbReference>
<dbReference type="EMBL" id="WIXE01019430">
    <property type="protein sequence ID" value="KAK5970023.1"/>
    <property type="molecule type" value="Genomic_DNA"/>
</dbReference>
<dbReference type="PANTHER" id="PTHR11475">
    <property type="entry name" value="OXIDASE/PEROXIDASE"/>
    <property type="match status" value="1"/>
</dbReference>
<accession>A0AAN8IH51</accession>
<dbReference type="AlphaFoldDB" id="A0AAN8IH51"/>
<name>A0AAN8IH51_TRICO</name>
<evidence type="ECO:0000313" key="4">
    <source>
        <dbReference type="Proteomes" id="UP001331761"/>
    </source>
</evidence>
<proteinExistence type="predicted"/>
<evidence type="ECO:0000256" key="1">
    <source>
        <dbReference type="ARBA" id="ARBA00022559"/>
    </source>
</evidence>
<dbReference type="FunFam" id="1.10.640.10:FF:000006">
    <property type="entry name" value="Double oxidase: two peroxidase domains"/>
    <property type="match status" value="1"/>
</dbReference>